<comment type="function">
    <text evidence="4">Required for normal mitochondrial ribosome function and mitochondrial translation. May play a role in ribosome biogenesis by preventing premature association of the 28S and 39S ribosomal subunits. Interacts with mitochondrial ribosomal protein uL14m (MRPL14), probably blocking formation of intersubunit bridge B8, preventing association of the 28S and 39S ribosomal subunits. Addition to isolated mitochondrial ribosomal subunits partially inhibits translation, probably by interfering with the association of the 28S and 39S ribosomal subunits and the formation of functional ribosomes. May also participate in the assembly and/or regulation of the stability of the large subunit of the mitochondrial ribosome. May function as a ribosomal silencing factor.</text>
</comment>
<dbReference type="PANTHER" id="PTHR21043:SF0">
    <property type="entry name" value="MITOCHONDRIAL ASSEMBLY OF RIBOSOMAL LARGE SUBUNIT PROTEIN 1"/>
    <property type="match status" value="1"/>
</dbReference>
<dbReference type="InParanoid" id="A0A6P8PWV6"/>
<dbReference type="NCBIfam" id="TIGR00090">
    <property type="entry name" value="rsfS_iojap_ybeB"/>
    <property type="match status" value="1"/>
</dbReference>
<organism evidence="6 7">
    <name type="scientific">Geotrypetes seraphini</name>
    <name type="common">Gaboon caecilian</name>
    <name type="synonym">Caecilia seraphini</name>
    <dbReference type="NCBI Taxonomy" id="260995"/>
    <lineage>
        <taxon>Eukaryota</taxon>
        <taxon>Metazoa</taxon>
        <taxon>Chordata</taxon>
        <taxon>Craniata</taxon>
        <taxon>Vertebrata</taxon>
        <taxon>Euteleostomi</taxon>
        <taxon>Amphibia</taxon>
        <taxon>Gymnophiona</taxon>
        <taxon>Geotrypetes</taxon>
    </lineage>
</organism>
<dbReference type="PANTHER" id="PTHR21043">
    <property type="entry name" value="IOJAP SUPERFAMILY ORTHOLOG"/>
    <property type="match status" value="1"/>
</dbReference>
<gene>
    <name evidence="7" type="primary">MALSU1</name>
</gene>
<protein>
    <recommendedName>
        <fullName evidence="5">Mitochondrial assembly of ribosomal large subunit protein 1</fullName>
    </recommendedName>
</protein>
<comment type="subcellular location">
    <subcellularLocation>
        <location evidence="1">Mitochondrion</location>
    </subcellularLocation>
</comment>
<evidence type="ECO:0000256" key="4">
    <source>
        <dbReference type="ARBA" id="ARBA00053669"/>
    </source>
</evidence>
<keyword evidence="3" id="KW-0496">Mitochondrion</keyword>
<keyword evidence="6" id="KW-1185">Reference proteome</keyword>
<dbReference type="AlphaFoldDB" id="A0A6P8PWV6"/>
<dbReference type="FunFam" id="3.30.460.10:FF:000018">
    <property type="entry name" value="Mitochondrial assembly of ribosomal large subunit 1"/>
    <property type="match status" value="1"/>
</dbReference>
<dbReference type="InterPro" id="IPR004394">
    <property type="entry name" value="Iojap/RsfS/C7orf30"/>
</dbReference>
<dbReference type="CTD" id="115416"/>
<sequence length="214" mass="24697">MALVARAARWWVPSLSRAAVWRRPGSCRHCRATYNAERSQTGPLRALMDVGGVTSSSPEFSSSSEDESEPWRARTEALLSSFNIDGLVALLRQENGRDICVIRVAPEMRYTDYFVIVSASSTRHLQAMIQYVLKMYKHMKKTEEPHIRLEGREAEDWQCLDFGNMVVHFMLPETRELYELEKLWTLQSYDDQLTQMETKPLPDDFIYGVTTPEL</sequence>
<dbReference type="Gene3D" id="3.30.460.10">
    <property type="entry name" value="Beta Polymerase, domain 2"/>
    <property type="match status" value="1"/>
</dbReference>
<evidence type="ECO:0000313" key="6">
    <source>
        <dbReference type="Proteomes" id="UP000515159"/>
    </source>
</evidence>
<dbReference type="HAMAP" id="MF_01477">
    <property type="entry name" value="Iojap_RsfS"/>
    <property type="match status" value="1"/>
</dbReference>
<dbReference type="GO" id="GO:0043023">
    <property type="term" value="F:ribosomal large subunit binding"/>
    <property type="evidence" value="ECO:0007669"/>
    <property type="project" value="TreeGrafter"/>
</dbReference>
<accession>A0A6P8PWV6</accession>
<dbReference type="FunCoup" id="A0A6P8PWV6">
    <property type="interactions" value="1301"/>
</dbReference>
<dbReference type="GO" id="GO:0017148">
    <property type="term" value="P:negative regulation of translation"/>
    <property type="evidence" value="ECO:0007669"/>
    <property type="project" value="TreeGrafter"/>
</dbReference>
<evidence type="ECO:0000256" key="3">
    <source>
        <dbReference type="ARBA" id="ARBA00023128"/>
    </source>
</evidence>
<dbReference type="GeneID" id="117354063"/>
<dbReference type="Proteomes" id="UP000515159">
    <property type="component" value="Chromosome 2"/>
</dbReference>
<dbReference type="SUPFAM" id="SSF81301">
    <property type="entry name" value="Nucleotidyltransferase"/>
    <property type="match status" value="1"/>
</dbReference>
<dbReference type="GO" id="GO:0090071">
    <property type="term" value="P:negative regulation of ribosome biogenesis"/>
    <property type="evidence" value="ECO:0007669"/>
    <property type="project" value="TreeGrafter"/>
</dbReference>
<dbReference type="Pfam" id="PF02410">
    <property type="entry name" value="RsfS"/>
    <property type="match status" value="1"/>
</dbReference>
<evidence type="ECO:0000256" key="2">
    <source>
        <dbReference type="ARBA" id="ARBA00010574"/>
    </source>
</evidence>
<name>A0A6P8PWV6_GEOSA</name>
<dbReference type="GO" id="GO:0005739">
    <property type="term" value="C:mitochondrion"/>
    <property type="evidence" value="ECO:0007669"/>
    <property type="project" value="UniProtKB-SubCell"/>
</dbReference>
<evidence type="ECO:0000256" key="5">
    <source>
        <dbReference type="ARBA" id="ARBA00073331"/>
    </source>
</evidence>
<reference evidence="7" key="1">
    <citation type="submission" date="2025-08" db="UniProtKB">
        <authorList>
            <consortium name="RefSeq"/>
        </authorList>
    </citation>
    <scope>IDENTIFICATION</scope>
</reference>
<evidence type="ECO:0000256" key="1">
    <source>
        <dbReference type="ARBA" id="ARBA00004173"/>
    </source>
</evidence>
<evidence type="ECO:0000313" key="7">
    <source>
        <dbReference type="RefSeq" id="XP_033786765.1"/>
    </source>
</evidence>
<dbReference type="KEGG" id="gsh:117354063"/>
<comment type="similarity">
    <text evidence="2">Belongs to the Iojap/RsfS family.</text>
</comment>
<dbReference type="InterPro" id="IPR043519">
    <property type="entry name" value="NT_sf"/>
</dbReference>
<dbReference type="OrthoDB" id="21330at2759"/>
<proteinExistence type="inferred from homology"/>
<dbReference type="RefSeq" id="XP_033786765.1">
    <property type="nucleotide sequence ID" value="XM_033930874.1"/>
</dbReference>